<feature type="region of interest" description="Disordered" evidence="1">
    <location>
        <begin position="1"/>
        <end position="20"/>
    </location>
</feature>
<protein>
    <submittedName>
        <fullName evidence="2">Uncharacterized protein</fullName>
    </submittedName>
</protein>
<proteinExistence type="predicted"/>
<feature type="compositionally biased region" description="Polar residues" evidence="1">
    <location>
        <begin position="411"/>
        <end position="438"/>
    </location>
</feature>
<evidence type="ECO:0000256" key="1">
    <source>
        <dbReference type="SAM" id="MobiDB-lite"/>
    </source>
</evidence>
<name>A0AAD1XBT9_EUPCR</name>
<dbReference type="AlphaFoldDB" id="A0AAD1XBT9"/>
<feature type="region of interest" description="Disordered" evidence="1">
    <location>
        <begin position="411"/>
        <end position="456"/>
    </location>
</feature>
<dbReference type="EMBL" id="CAMPGE010006348">
    <property type="protein sequence ID" value="CAI2365191.1"/>
    <property type="molecule type" value="Genomic_DNA"/>
</dbReference>
<gene>
    <name evidence="2" type="ORF">ECRASSUSDP1_LOCUS6541</name>
</gene>
<evidence type="ECO:0000313" key="2">
    <source>
        <dbReference type="EMBL" id="CAI2365191.1"/>
    </source>
</evidence>
<organism evidence="2 3">
    <name type="scientific">Euplotes crassus</name>
    <dbReference type="NCBI Taxonomy" id="5936"/>
    <lineage>
        <taxon>Eukaryota</taxon>
        <taxon>Sar</taxon>
        <taxon>Alveolata</taxon>
        <taxon>Ciliophora</taxon>
        <taxon>Intramacronucleata</taxon>
        <taxon>Spirotrichea</taxon>
        <taxon>Hypotrichia</taxon>
        <taxon>Euplotida</taxon>
        <taxon>Euplotidae</taxon>
        <taxon>Moneuplotes</taxon>
    </lineage>
</organism>
<accession>A0AAD1XBT9</accession>
<feature type="compositionally biased region" description="Polar residues" evidence="1">
    <location>
        <begin position="1"/>
        <end position="19"/>
    </location>
</feature>
<reference evidence="2" key="1">
    <citation type="submission" date="2023-07" db="EMBL/GenBank/DDBJ databases">
        <authorList>
            <consortium name="AG Swart"/>
            <person name="Singh M."/>
            <person name="Singh A."/>
            <person name="Seah K."/>
            <person name="Emmerich C."/>
        </authorList>
    </citation>
    <scope>NUCLEOTIDE SEQUENCE</scope>
    <source>
        <strain evidence="2">DP1</strain>
    </source>
</reference>
<comment type="caution">
    <text evidence="2">The sequence shown here is derived from an EMBL/GenBank/DDBJ whole genome shotgun (WGS) entry which is preliminary data.</text>
</comment>
<dbReference type="Proteomes" id="UP001295684">
    <property type="component" value="Unassembled WGS sequence"/>
</dbReference>
<feature type="compositionally biased region" description="Basic and acidic residues" evidence="1">
    <location>
        <begin position="442"/>
        <end position="456"/>
    </location>
</feature>
<evidence type="ECO:0000313" key="3">
    <source>
        <dbReference type="Proteomes" id="UP001295684"/>
    </source>
</evidence>
<keyword evidence="3" id="KW-1185">Reference proteome</keyword>
<sequence length="524" mass="59970">MYNLYRQPTSPASSPMTADQKTRIMLKEKRKKNQTMRMAMRANQRREEWTMDAAHSVNFNNKFFKGAIPLKNPAHHTFRDTDLNSGFNPSKNRSAMFSDIKSLNNGVYSQPGTEGPRIRERLKEMHKGQMKFRVSGNKTNLFELTPLDTKLLNNPKWRPFSPEKWKSDKDFMHSTNYSGSRRYKDLRKSKKALSIRPEPYVDGLEALGDIEIVRKSPANKTAMENFQTVFARDPWQHRIKNTQSIRAQKALETILNRQPNHMEVAIKSNSEAPSRMINKDLEVKTYEYKVFTTYDNKNEPKVNNSTSSANNAKGLALMKKSPQTHMKLKTHKRYKTAFNSTSRKGVEPYESLHSSGYYVSALERLKKKKFVAKKNSVIESELPPEPPLGTGKYATLNFHDVRNYRNIQRSEFSSGPVQSKHNSTAVLETESVNESKNTPKAHKGEAHKVRNPDPIEGKRLEFSDFDIKSPPPPDHCPPLVLGKSKKSLLENANLSKKYDLPDFLTTGKKGADILKGLISNYFDK</sequence>